<dbReference type="Pfam" id="PF01476">
    <property type="entry name" value="LysM"/>
    <property type="match status" value="1"/>
</dbReference>
<feature type="domain" description="LysM" evidence="1">
    <location>
        <begin position="55"/>
        <end position="103"/>
    </location>
</feature>
<dbReference type="InterPro" id="IPR018392">
    <property type="entry name" value="LysM"/>
</dbReference>
<evidence type="ECO:0000313" key="2">
    <source>
        <dbReference type="EMBL" id="EXB04836.1"/>
    </source>
</evidence>
<accession>A0A009I2S3</accession>
<dbReference type="Gene3D" id="3.10.350.10">
    <property type="entry name" value="LysM domain"/>
    <property type="match status" value="1"/>
</dbReference>
<dbReference type="CDD" id="cd00118">
    <property type="entry name" value="LysM"/>
    <property type="match status" value="1"/>
</dbReference>
<dbReference type="PATRIC" id="fig|1310613.3.peg.2655"/>
<dbReference type="SUPFAM" id="SSF54106">
    <property type="entry name" value="LysM domain"/>
    <property type="match status" value="1"/>
</dbReference>
<dbReference type="PANTHER" id="PTHR34700">
    <property type="entry name" value="POTASSIUM BINDING PROTEIN KBP"/>
    <property type="match status" value="1"/>
</dbReference>
<comment type="caution">
    <text evidence="2">The sequence shown here is derived from an EMBL/GenBank/DDBJ whole genome shotgun (WGS) entry which is preliminary data.</text>
</comment>
<protein>
    <submittedName>
        <fullName evidence="2">LysM domain protein</fullName>
    </submittedName>
</protein>
<reference evidence="2 3" key="1">
    <citation type="submission" date="2014-02" db="EMBL/GenBank/DDBJ databases">
        <title>Comparative genomics and transcriptomics to identify genetic mechanisms underlying the emergence of carbapenem resistant Acinetobacter baumannii (CRAb).</title>
        <authorList>
            <person name="Harris A.D."/>
            <person name="Johnson K.J."/>
            <person name="George J."/>
            <person name="Shefchek K."/>
            <person name="Daugherty S.C."/>
            <person name="Parankush S."/>
            <person name="Sadzewicz L."/>
            <person name="Tallon L."/>
            <person name="Sengamalay N."/>
            <person name="Hazen T.H."/>
            <person name="Rasko D.A."/>
        </authorList>
    </citation>
    <scope>NUCLEOTIDE SEQUENCE [LARGE SCALE GENOMIC DNA]</scope>
    <source>
        <strain evidence="2 3">1295743</strain>
    </source>
</reference>
<dbReference type="EMBL" id="JEWH01000038">
    <property type="protein sequence ID" value="EXB04836.1"/>
    <property type="molecule type" value="Genomic_DNA"/>
</dbReference>
<organism evidence="2 3">
    <name type="scientific">Acinetobacter baumannii (strain 1295743)</name>
    <dbReference type="NCBI Taxonomy" id="1310613"/>
    <lineage>
        <taxon>Bacteria</taxon>
        <taxon>Pseudomonadati</taxon>
        <taxon>Pseudomonadota</taxon>
        <taxon>Gammaproteobacteria</taxon>
        <taxon>Moraxellales</taxon>
        <taxon>Moraxellaceae</taxon>
        <taxon>Acinetobacter</taxon>
        <taxon>Acinetobacter calcoaceticus/baumannii complex</taxon>
    </lineage>
</organism>
<name>A0A009I2S3_ACIB9</name>
<gene>
    <name evidence="2" type="ORF">J512_2757</name>
</gene>
<dbReference type="InterPro" id="IPR052196">
    <property type="entry name" value="Bact_Kbp"/>
</dbReference>
<evidence type="ECO:0000313" key="3">
    <source>
        <dbReference type="Proteomes" id="UP000020595"/>
    </source>
</evidence>
<dbReference type="InterPro" id="IPR036779">
    <property type="entry name" value="LysM_dom_sf"/>
</dbReference>
<evidence type="ECO:0000259" key="1">
    <source>
        <dbReference type="PROSITE" id="PS51782"/>
    </source>
</evidence>
<dbReference type="RefSeq" id="WP_032051422.1">
    <property type="nucleotide sequence ID" value="NZ_JEWH01000038.1"/>
</dbReference>
<proteinExistence type="predicted"/>
<dbReference type="AlphaFoldDB" id="A0A009I2S3"/>
<sequence>MKKVFNGMVNFHALGIKKHLLALALCTGVAIGTIAEVQATSPNHNPPSLKSNAPNVYVVKRGDTLWDISGHFLNKPWRWPEIWASNQHVKNPHWIYPGDRLLLCSLDGRPLVGKDEGDGCVGIIRRYTGQTTNLQPQVRVEALNNSVPVIPLEHIKQWLENSTILPADSITNTPYIVGTADQRVLAGKGQTIYARGQGLINGQRYAVYREGEPYYFTDNKGKKHSLGIELLQVASGVAVSSEKDITTLELTDSYNAEVRRGDRVMPEEQATLPTLFYPVDAKQVTDGGKIIRVMGSIGRAAKNSVVTLDRGTTQGVQVGQVFDITQQGESIRDPKTKEVIQLPGQQIGSLMVFRTFDQLSYAYVLESDLPIKVGSSIQPPQFND</sequence>
<dbReference type="PANTHER" id="PTHR34700:SF4">
    <property type="entry name" value="PHAGE-LIKE ELEMENT PBSX PROTEIN XKDP"/>
    <property type="match status" value="1"/>
</dbReference>
<dbReference type="PROSITE" id="PS51782">
    <property type="entry name" value="LYSM"/>
    <property type="match status" value="1"/>
</dbReference>
<dbReference type="Proteomes" id="UP000020595">
    <property type="component" value="Unassembled WGS sequence"/>
</dbReference>